<reference evidence="5" key="1">
    <citation type="journal article" date="2019" name="Int. J. Syst. Evol. Microbiol.">
        <title>The Global Catalogue of Microorganisms (GCM) 10K type strain sequencing project: providing services to taxonomists for standard genome sequencing and annotation.</title>
        <authorList>
            <consortium name="The Broad Institute Genomics Platform"/>
            <consortium name="The Broad Institute Genome Sequencing Center for Infectious Disease"/>
            <person name="Wu L."/>
            <person name="Ma J."/>
        </authorList>
    </citation>
    <scope>NUCLEOTIDE SEQUENCE [LARGE SCALE GENOMIC DNA]</scope>
    <source>
        <strain evidence="5">CCUG 54522</strain>
    </source>
</reference>
<protein>
    <recommendedName>
        <fullName evidence="6">Htaa domain-containing protein</fullName>
    </recommendedName>
</protein>
<gene>
    <name evidence="4" type="ORF">ACFPYL_07615</name>
</gene>
<feature type="region of interest" description="Disordered" evidence="1">
    <location>
        <begin position="172"/>
        <end position="222"/>
    </location>
</feature>
<evidence type="ECO:0000256" key="2">
    <source>
        <dbReference type="SAM" id="Phobius"/>
    </source>
</evidence>
<feature type="chain" id="PRO_5046911263" description="Htaa domain-containing protein" evidence="3">
    <location>
        <begin position="24"/>
        <end position="355"/>
    </location>
</feature>
<name>A0ABW1LHX8_9ACTN</name>
<dbReference type="EMBL" id="JBHSRJ010000004">
    <property type="protein sequence ID" value="MFC6042936.1"/>
    <property type="molecule type" value="Genomic_DNA"/>
</dbReference>
<keyword evidence="2" id="KW-1133">Transmembrane helix</keyword>
<sequence length="355" mass="35518">MARRLILAALAAAALLVPTPAYAGSRVSVTPGTIDPTYATTLKVSGTGFQSIQGGHGGIYVFFGTVTPGWQPSEGGVTGQDYYYVPDSESKANQGFQRFVAFPGSDTASSANGGTMSASGGWSTQIVVPGATFQTYDRAGKVHTVDCRTVTCGVITVGAHGITNAHNETFTPVQVGTSGTTSSPSATATPTDGSTAAADPTAPATARPSTGAAPKPAGPATLEVDRGSAVAGNVLAFRATGLPVGTQVSAVFDDGAAGAGPFAAGSDGSLAGVITLPATTGPGTHELRLYGVDDPPSVSFAVQAAETTTETVGTQAVDEDDARAAWLFAGTAALVLLVAVARLGVRAWRGRRRAA</sequence>
<dbReference type="Proteomes" id="UP001596135">
    <property type="component" value="Unassembled WGS sequence"/>
</dbReference>
<dbReference type="RefSeq" id="WP_379152552.1">
    <property type="nucleotide sequence ID" value="NZ_JBHSRJ010000004.1"/>
</dbReference>
<keyword evidence="2" id="KW-0812">Transmembrane</keyword>
<evidence type="ECO:0000313" key="5">
    <source>
        <dbReference type="Proteomes" id="UP001596135"/>
    </source>
</evidence>
<comment type="caution">
    <text evidence="4">The sequence shown here is derived from an EMBL/GenBank/DDBJ whole genome shotgun (WGS) entry which is preliminary data.</text>
</comment>
<feature type="compositionally biased region" description="Low complexity" evidence="1">
    <location>
        <begin position="176"/>
        <end position="221"/>
    </location>
</feature>
<feature type="signal peptide" evidence="3">
    <location>
        <begin position="1"/>
        <end position="23"/>
    </location>
</feature>
<evidence type="ECO:0000256" key="3">
    <source>
        <dbReference type="SAM" id="SignalP"/>
    </source>
</evidence>
<evidence type="ECO:0000313" key="4">
    <source>
        <dbReference type="EMBL" id="MFC6042936.1"/>
    </source>
</evidence>
<proteinExistence type="predicted"/>
<keyword evidence="2" id="KW-0472">Membrane</keyword>
<feature type="transmembrane region" description="Helical" evidence="2">
    <location>
        <begin position="324"/>
        <end position="345"/>
    </location>
</feature>
<organism evidence="4 5">
    <name type="scientific">Nocardioides hankookensis</name>
    <dbReference type="NCBI Taxonomy" id="443157"/>
    <lineage>
        <taxon>Bacteria</taxon>
        <taxon>Bacillati</taxon>
        <taxon>Actinomycetota</taxon>
        <taxon>Actinomycetes</taxon>
        <taxon>Propionibacteriales</taxon>
        <taxon>Nocardioidaceae</taxon>
        <taxon>Nocardioides</taxon>
    </lineage>
</organism>
<evidence type="ECO:0000256" key="1">
    <source>
        <dbReference type="SAM" id="MobiDB-lite"/>
    </source>
</evidence>
<dbReference type="Gene3D" id="2.60.40.230">
    <property type="entry name" value="Neocarzinostatin-like"/>
    <property type="match status" value="1"/>
</dbReference>
<keyword evidence="5" id="KW-1185">Reference proteome</keyword>
<accession>A0ABW1LHX8</accession>
<evidence type="ECO:0008006" key="6">
    <source>
        <dbReference type="Google" id="ProtNLM"/>
    </source>
</evidence>
<keyword evidence="3" id="KW-0732">Signal</keyword>